<dbReference type="GO" id="GO:0036122">
    <property type="term" value="F:BMP binding"/>
    <property type="evidence" value="ECO:0007669"/>
    <property type="project" value="TreeGrafter"/>
</dbReference>
<protein>
    <recommendedName>
        <fullName evidence="2">VWFC domain-containing protein</fullName>
    </recommendedName>
</protein>
<evidence type="ECO:0000256" key="1">
    <source>
        <dbReference type="SAM" id="MobiDB-lite"/>
    </source>
</evidence>
<dbReference type="PANTHER" id="PTHR46303">
    <property type="entry name" value="VWFC DOMAIN-CONTAINING PROTEIN"/>
    <property type="match status" value="1"/>
</dbReference>
<feature type="region of interest" description="Disordered" evidence="1">
    <location>
        <begin position="462"/>
        <end position="487"/>
    </location>
</feature>
<sequence>MTAWTTNNKMLRDNSALTFMSTKNFCIAVFGIVLFIGSCESIKKDPPKRCDFNGVHYNLGDTWNPFLLPSGYFRCIKCACKLSDDGSLAIIDCSQCRTQSNPALPSTKEQQRSCTYKNVSWNHGVVWKDDSKILPNDKQCKECSCTDGYVTCAIRTCPVLTCQNQTAGQGSCCPVCADHLQTLRSPMGCDMMNRYYNHEETWHPEWPQTNDRYPCITCSCQNSSVNCNKTVCPALTCRNPQPKPGECCYSCPEPGIPKPPADCKWGGLTIAHNTSFFPPTLGAFSNCISCFCNNSKLVDCKRVTCPTLNCNDTFKPPGKCCLECRVTTEKKDNVHSHGNGLCNVGKSRRLYEYQFPTQRNSNYKVQVALVDNANNFAQIYFTSANRTWKNPPTVTNTTKSNFDSILRQSNRYKYIGKIKEGKKGIRIMSRLQRPCGSQGCIHTLQKIMERLRERTKCSPMVMATPPQTKHTTIAPPPHKILKQETDP</sequence>
<proteinExistence type="predicted"/>
<dbReference type="GO" id="GO:0030154">
    <property type="term" value="P:cell differentiation"/>
    <property type="evidence" value="ECO:0007669"/>
    <property type="project" value="TreeGrafter"/>
</dbReference>
<dbReference type="PROSITE" id="PS01208">
    <property type="entry name" value="VWFC_1"/>
    <property type="match status" value="1"/>
</dbReference>
<dbReference type="GO" id="GO:0030514">
    <property type="term" value="P:negative regulation of BMP signaling pathway"/>
    <property type="evidence" value="ECO:0007669"/>
    <property type="project" value="TreeGrafter"/>
</dbReference>
<evidence type="ECO:0000313" key="4">
    <source>
        <dbReference type="Proteomes" id="UP000275408"/>
    </source>
</evidence>
<feature type="domain" description="VWFC" evidence="2">
    <location>
        <begin position="112"/>
        <end position="177"/>
    </location>
</feature>
<comment type="caution">
    <text evidence="3">The sequence shown here is derived from an EMBL/GenBank/DDBJ whole genome shotgun (WGS) entry which is preliminary data.</text>
</comment>
<dbReference type="Pfam" id="PF23334">
    <property type="entry name" value="VWC2L_2nd"/>
    <property type="match status" value="2"/>
</dbReference>
<reference evidence="3 4" key="1">
    <citation type="journal article" date="2018" name="Sci. Rep.">
        <title>Comparative analysis of the Pocillopora damicornis genome highlights role of immune system in coral evolution.</title>
        <authorList>
            <person name="Cunning R."/>
            <person name="Bay R.A."/>
            <person name="Gillette P."/>
            <person name="Baker A.C."/>
            <person name="Traylor-Knowles N."/>
        </authorList>
    </citation>
    <scope>NUCLEOTIDE SEQUENCE [LARGE SCALE GENOMIC DNA]</scope>
    <source>
        <strain evidence="3">RSMAS</strain>
        <tissue evidence="3">Whole animal</tissue>
    </source>
</reference>
<dbReference type="GO" id="GO:0005615">
    <property type="term" value="C:extracellular space"/>
    <property type="evidence" value="ECO:0007669"/>
    <property type="project" value="TreeGrafter"/>
</dbReference>
<dbReference type="STRING" id="46731.A0A3M6V1M9"/>
<dbReference type="InterPro" id="IPR045717">
    <property type="entry name" value="CHRDL1/2"/>
</dbReference>
<dbReference type="SMART" id="SM00214">
    <property type="entry name" value="VWC"/>
    <property type="match status" value="3"/>
</dbReference>
<name>A0A3M6V1M9_POCDA</name>
<evidence type="ECO:0000313" key="3">
    <source>
        <dbReference type="EMBL" id="RMX59458.1"/>
    </source>
</evidence>
<dbReference type="Gene3D" id="2.10.70.10">
    <property type="entry name" value="Complement Module, domain 1"/>
    <property type="match status" value="1"/>
</dbReference>
<dbReference type="SUPFAM" id="SSF57603">
    <property type="entry name" value="FnI-like domain"/>
    <property type="match status" value="3"/>
</dbReference>
<dbReference type="EMBL" id="RCHS01000345">
    <property type="protein sequence ID" value="RMX59458.1"/>
    <property type="molecule type" value="Genomic_DNA"/>
</dbReference>
<dbReference type="InterPro" id="IPR001007">
    <property type="entry name" value="VWF_dom"/>
</dbReference>
<evidence type="ECO:0000259" key="2">
    <source>
        <dbReference type="PROSITE" id="PS50184"/>
    </source>
</evidence>
<dbReference type="OMA" id="CAMCTCS"/>
<gene>
    <name evidence="3" type="ORF">pdam_00015652</name>
</gene>
<dbReference type="PANTHER" id="PTHR46303:SF1">
    <property type="entry name" value="VWFC DOMAIN-CONTAINING PROTEIN"/>
    <property type="match status" value="1"/>
</dbReference>
<dbReference type="Gene3D" id="6.20.200.20">
    <property type="match status" value="2"/>
</dbReference>
<accession>A0A3M6V1M9</accession>
<dbReference type="Proteomes" id="UP000275408">
    <property type="component" value="Unassembled WGS sequence"/>
</dbReference>
<dbReference type="PROSITE" id="PS50184">
    <property type="entry name" value="VWFC_2"/>
    <property type="match status" value="2"/>
</dbReference>
<feature type="domain" description="VWFC" evidence="2">
    <location>
        <begin position="187"/>
        <end position="252"/>
    </location>
</feature>
<dbReference type="OrthoDB" id="8173378at2759"/>
<dbReference type="AlphaFoldDB" id="A0A3M6V1M9"/>
<dbReference type="Pfam" id="PF00093">
    <property type="entry name" value="VWC"/>
    <property type="match status" value="1"/>
</dbReference>
<keyword evidence="4" id="KW-1185">Reference proteome</keyword>
<organism evidence="3 4">
    <name type="scientific">Pocillopora damicornis</name>
    <name type="common">Cauliflower coral</name>
    <name type="synonym">Millepora damicornis</name>
    <dbReference type="NCBI Taxonomy" id="46731"/>
    <lineage>
        <taxon>Eukaryota</taxon>
        <taxon>Metazoa</taxon>
        <taxon>Cnidaria</taxon>
        <taxon>Anthozoa</taxon>
        <taxon>Hexacorallia</taxon>
        <taxon>Scleractinia</taxon>
        <taxon>Astrocoeniina</taxon>
        <taxon>Pocilloporidae</taxon>
        <taxon>Pocillopora</taxon>
    </lineage>
</organism>